<name>A0A1B1Z8D2_9BACL</name>
<dbReference type="HAMAP" id="MF_02070">
    <property type="entry name" value="TagA_TarA"/>
    <property type="match status" value="1"/>
</dbReference>
<dbReference type="STRING" id="255247.ABE41_017040"/>
<keyword evidence="3 5" id="KW-0777">Teichoic acid biosynthesis</keyword>
<keyword evidence="2 5" id="KW-0808">Transferase</keyword>
<evidence type="ECO:0000256" key="5">
    <source>
        <dbReference type="HAMAP-Rule" id="MF_02070"/>
    </source>
</evidence>
<evidence type="ECO:0000256" key="2">
    <source>
        <dbReference type="ARBA" id="ARBA00022679"/>
    </source>
</evidence>
<keyword evidence="4 5" id="KW-0961">Cell wall biogenesis/degradation</keyword>
<comment type="similarity">
    <text evidence="5">Belongs to the glycosyltransferase 26 family. TagA/TarA subfamily.</text>
</comment>
<proteinExistence type="inferred from homology"/>
<evidence type="ECO:0000313" key="7">
    <source>
        <dbReference type="Proteomes" id="UP000077412"/>
    </source>
</evidence>
<dbReference type="EC" id="2.4.1.187" evidence="5"/>
<evidence type="ECO:0000313" key="6">
    <source>
        <dbReference type="EMBL" id="ANX13717.1"/>
    </source>
</evidence>
<dbReference type="InterPro" id="IPR004629">
    <property type="entry name" value="WecG_TagA_CpsF"/>
</dbReference>
<dbReference type="GO" id="GO:0047244">
    <property type="term" value="F:N-acetylglucosaminyldiphosphoundecaprenol N-acetyl-beta-D-mannosaminyltransferase activity"/>
    <property type="evidence" value="ECO:0007669"/>
    <property type="project" value="UniProtKB-UniRule"/>
</dbReference>
<accession>A0A1B1Z8D2</accession>
<dbReference type="CDD" id="cd06533">
    <property type="entry name" value="Glyco_transf_WecG_TagA"/>
    <property type="match status" value="1"/>
</dbReference>
<evidence type="ECO:0000256" key="3">
    <source>
        <dbReference type="ARBA" id="ARBA00022944"/>
    </source>
</evidence>
<dbReference type="InterPro" id="IPR034714">
    <property type="entry name" value="TagA_TarA"/>
</dbReference>
<dbReference type="PANTHER" id="PTHR34136:SF1">
    <property type="entry name" value="UDP-N-ACETYL-D-MANNOSAMINURONIC ACID TRANSFERASE"/>
    <property type="match status" value="1"/>
</dbReference>
<dbReference type="NCBIfam" id="TIGR00696">
    <property type="entry name" value="wecG_tagA_cpsF"/>
    <property type="match status" value="1"/>
</dbReference>
<dbReference type="GO" id="GO:0019350">
    <property type="term" value="P:teichoic acid biosynthetic process"/>
    <property type="evidence" value="ECO:0007669"/>
    <property type="project" value="UniProtKB-UniRule"/>
</dbReference>
<comment type="function">
    <text evidence="5">Catalyzes the conversion of GlcNAc-PP-undecaprenol into ManNAc-GlcNAc-PP-undecaprenol, the first committed lipid intermediate in the de novo synthesis of teichoic acid.</text>
</comment>
<keyword evidence="1 5" id="KW-0328">Glycosyltransferase</keyword>
<dbReference type="PANTHER" id="PTHR34136">
    <property type="match status" value="1"/>
</dbReference>
<dbReference type="EMBL" id="CP016761">
    <property type="protein sequence ID" value="ANX13717.1"/>
    <property type="molecule type" value="Genomic_DNA"/>
</dbReference>
<protein>
    <recommendedName>
        <fullName evidence="5">N-acetylglucosaminyldiphosphoundecaprenol N-acetyl-beta-D-mannosaminyltransferase</fullName>
        <ecNumber evidence="5">2.4.1.187</ecNumber>
    </recommendedName>
    <alternativeName>
        <fullName evidence="5">N-acetylmannosaminyltransferase</fullName>
    </alternativeName>
    <alternativeName>
        <fullName evidence="5">UDP-N-acetylmannosamine transferase</fullName>
    </alternativeName>
    <alternativeName>
        <fullName evidence="5">UDP-N-acetylmannosamine:N-acetylglucosaminyl pyrophosphorylundecaprenol N-acetylmannosaminyltransferase</fullName>
    </alternativeName>
</protein>
<evidence type="ECO:0000256" key="4">
    <source>
        <dbReference type="ARBA" id="ARBA00023316"/>
    </source>
</evidence>
<dbReference type="Pfam" id="PF03808">
    <property type="entry name" value="Glyco_tran_WecG"/>
    <property type="match status" value="1"/>
</dbReference>
<comment type="pathway">
    <text evidence="5">Cell wall biogenesis; teichoic acid biosynthesis.</text>
</comment>
<dbReference type="Proteomes" id="UP000077412">
    <property type="component" value="Chromosome"/>
</dbReference>
<gene>
    <name evidence="6" type="ORF">ABE41_017040</name>
</gene>
<organism evidence="6 7">
    <name type="scientific">Fictibacillus arsenicus</name>
    <dbReference type="NCBI Taxonomy" id="255247"/>
    <lineage>
        <taxon>Bacteria</taxon>
        <taxon>Bacillati</taxon>
        <taxon>Bacillota</taxon>
        <taxon>Bacilli</taxon>
        <taxon>Bacillales</taxon>
        <taxon>Fictibacillaceae</taxon>
        <taxon>Fictibacillus</taxon>
    </lineage>
</organism>
<sequence>MKNTVRILGVDFVNSTLFEFLNTLSGHLEREEKTFVVTANPEIVMKVREDANYRAVVEKANYVTADGIGVVKAAGLLGRPLPERVTGFETFMGLLQIANEKGYSIYLLGAQDEVLQKTVTEIMTQFPNVKIAGAHHGFFDWNDDHIPNEIQRTKPDLIFTALGVPRQELWIGQNMDKFEKGVFMGIGGSFDVLAGAVQRAPEFWQKMNLEWAYRLMKQPSRWKRQLSLPHFALKVIQQKVTGKHE</sequence>
<dbReference type="OrthoDB" id="9771846at2"/>
<dbReference type="RefSeq" id="WP_066292943.1">
    <property type="nucleotide sequence ID" value="NZ_CP016761.1"/>
</dbReference>
<evidence type="ECO:0000256" key="1">
    <source>
        <dbReference type="ARBA" id="ARBA00022676"/>
    </source>
</evidence>
<dbReference type="UniPathway" id="UPA00632"/>
<dbReference type="AlphaFoldDB" id="A0A1B1Z8D2"/>
<dbReference type="GO" id="GO:0071555">
    <property type="term" value="P:cell wall organization"/>
    <property type="evidence" value="ECO:0007669"/>
    <property type="project" value="UniProtKB-KW"/>
</dbReference>
<comment type="catalytic activity">
    <reaction evidence="5">
        <text>UDP-N-acetyl-alpha-D-mannosamine + N-acetyl-alpha-D-glucosaminyl-di-trans,octa-cis-undecaprenyl diphosphate = N-acetyl-beta-D-mannosaminyl-(1-&gt;4)-N-acetyl-alpha-D-glucosaminyl di-trans,octa-cis-undecaprenyl diphosphate + UDP + H(+)</text>
        <dbReference type="Rhea" id="RHEA:16053"/>
        <dbReference type="ChEBI" id="CHEBI:15378"/>
        <dbReference type="ChEBI" id="CHEBI:58223"/>
        <dbReference type="ChEBI" id="CHEBI:62959"/>
        <dbReference type="ChEBI" id="CHEBI:68623"/>
        <dbReference type="ChEBI" id="CHEBI:132210"/>
        <dbReference type="EC" id="2.4.1.187"/>
    </reaction>
</comment>
<reference evidence="6 7" key="1">
    <citation type="submission" date="2016-08" db="EMBL/GenBank/DDBJ databases">
        <title>Complete genome sequence of Fictibacillus arsenicus G25-54, a strain with toxicity to nematodes and a potential arsenic-resistance activity.</title>
        <authorList>
            <person name="Zheng Z."/>
        </authorList>
    </citation>
    <scope>NUCLEOTIDE SEQUENCE [LARGE SCALE GENOMIC DNA]</scope>
    <source>
        <strain evidence="6 7">G25-54</strain>
    </source>
</reference>
<keyword evidence="7" id="KW-1185">Reference proteome</keyword>
<dbReference type="KEGG" id="far:ABE41_017040"/>